<evidence type="ECO:0000256" key="7">
    <source>
        <dbReference type="ARBA" id="ARBA00022840"/>
    </source>
</evidence>
<dbReference type="Pfam" id="PF01909">
    <property type="entry name" value="NTP_transf_2"/>
    <property type="match status" value="1"/>
</dbReference>
<dbReference type="InterPro" id="IPR002934">
    <property type="entry name" value="Polymerase_NTP_transf_dom"/>
</dbReference>
<dbReference type="PANTHER" id="PTHR33571:SF14">
    <property type="entry name" value="PROTEIN ADENYLYLTRANSFERASE MJ0435-RELATED"/>
    <property type="match status" value="1"/>
</dbReference>
<evidence type="ECO:0000256" key="1">
    <source>
        <dbReference type="ARBA" id="ARBA00001946"/>
    </source>
</evidence>
<comment type="caution">
    <text evidence="11">The sequence shown here is derived from an EMBL/GenBank/DDBJ whole genome shotgun (WGS) entry which is preliminary data.</text>
</comment>
<feature type="domain" description="Polymerase nucleotidyl transferase" evidence="10">
    <location>
        <begin position="15"/>
        <end position="90"/>
    </location>
</feature>
<reference evidence="11" key="1">
    <citation type="journal article" date="2020" name="mSystems">
        <title>Genome- and Community-Level Interaction Insights into Carbon Utilization and Element Cycling Functions of Hydrothermarchaeota in Hydrothermal Sediment.</title>
        <authorList>
            <person name="Zhou Z."/>
            <person name="Liu Y."/>
            <person name="Xu W."/>
            <person name="Pan J."/>
            <person name="Luo Z.H."/>
            <person name="Li M."/>
        </authorList>
    </citation>
    <scope>NUCLEOTIDE SEQUENCE [LARGE SCALE GENOMIC DNA]</scope>
    <source>
        <strain evidence="11">SpSt-906</strain>
    </source>
</reference>
<organism evidence="11">
    <name type="scientific">candidate division WOR-3 bacterium</name>
    <dbReference type="NCBI Taxonomy" id="2052148"/>
    <lineage>
        <taxon>Bacteria</taxon>
        <taxon>Bacteria division WOR-3</taxon>
    </lineage>
</organism>
<dbReference type="CDD" id="cd05403">
    <property type="entry name" value="NT_KNTase_like"/>
    <property type="match status" value="1"/>
</dbReference>
<keyword evidence="6" id="KW-0547">Nucleotide-binding</keyword>
<keyword evidence="3 11" id="KW-0808">Transferase</keyword>
<comment type="cofactor">
    <cofactor evidence="1">
        <name>Mg(2+)</name>
        <dbReference type="ChEBI" id="CHEBI:18420"/>
    </cofactor>
</comment>
<proteinExistence type="inferred from homology"/>
<evidence type="ECO:0000313" key="11">
    <source>
        <dbReference type="EMBL" id="HGE99770.1"/>
    </source>
</evidence>
<evidence type="ECO:0000256" key="4">
    <source>
        <dbReference type="ARBA" id="ARBA00022695"/>
    </source>
</evidence>
<name>A0A7C3URJ1_UNCW3</name>
<dbReference type="GO" id="GO:0016779">
    <property type="term" value="F:nucleotidyltransferase activity"/>
    <property type="evidence" value="ECO:0007669"/>
    <property type="project" value="UniProtKB-KW"/>
</dbReference>
<evidence type="ECO:0000256" key="8">
    <source>
        <dbReference type="ARBA" id="ARBA00022842"/>
    </source>
</evidence>
<dbReference type="SUPFAM" id="SSF81301">
    <property type="entry name" value="Nucleotidyltransferase"/>
    <property type="match status" value="1"/>
</dbReference>
<keyword evidence="5" id="KW-0479">Metal-binding</keyword>
<keyword evidence="2" id="KW-1277">Toxin-antitoxin system</keyword>
<dbReference type="InterPro" id="IPR052038">
    <property type="entry name" value="Type-VII_TA_antitoxin"/>
</dbReference>
<dbReference type="EMBL" id="DTMQ01000042">
    <property type="protein sequence ID" value="HGE99770.1"/>
    <property type="molecule type" value="Genomic_DNA"/>
</dbReference>
<keyword evidence="7" id="KW-0067">ATP-binding</keyword>
<dbReference type="GO" id="GO:0046872">
    <property type="term" value="F:metal ion binding"/>
    <property type="evidence" value="ECO:0007669"/>
    <property type="project" value="UniProtKB-KW"/>
</dbReference>
<evidence type="ECO:0000256" key="5">
    <source>
        <dbReference type="ARBA" id="ARBA00022723"/>
    </source>
</evidence>
<sequence length="94" mass="10967">MTREEIKKILLANREILKKYKVKSIALSGSYGRSAQREDSGIELLVKFEEDTYDNFIHLIFSLEEIFKKKVQVVTEVDLSPYIRPYILKEAGKN</sequence>
<keyword evidence="8" id="KW-0460">Magnesium</keyword>
<accession>A0A7C3URJ1</accession>
<dbReference type="PANTHER" id="PTHR33571">
    <property type="entry name" value="SSL8005 PROTEIN"/>
    <property type="match status" value="1"/>
</dbReference>
<evidence type="ECO:0000256" key="6">
    <source>
        <dbReference type="ARBA" id="ARBA00022741"/>
    </source>
</evidence>
<dbReference type="AlphaFoldDB" id="A0A7C3URJ1"/>
<evidence type="ECO:0000259" key="10">
    <source>
        <dbReference type="Pfam" id="PF01909"/>
    </source>
</evidence>
<comment type="similarity">
    <text evidence="9">Belongs to the MntA antitoxin family.</text>
</comment>
<gene>
    <name evidence="11" type="ORF">ENX07_06875</name>
</gene>
<protein>
    <submittedName>
        <fullName evidence="11">Nucleotidyltransferase</fullName>
    </submittedName>
</protein>
<keyword evidence="4" id="KW-0548">Nucleotidyltransferase</keyword>
<evidence type="ECO:0000256" key="3">
    <source>
        <dbReference type="ARBA" id="ARBA00022679"/>
    </source>
</evidence>
<evidence type="ECO:0000256" key="2">
    <source>
        <dbReference type="ARBA" id="ARBA00022649"/>
    </source>
</evidence>
<dbReference type="GO" id="GO:0005524">
    <property type="term" value="F:ATP binding"/>
    <property type="evidence" value="ECO:0007669"/>
    <property type="project" value="UniProtKB-KW"/>
</dbReference>
<dbReference type="Gene3D" id="3.30.460.10">
    <property type="entry name" value="Beta Polymerase, domain 2"/>
    <property type="match status" value="1"/>
</dbReference>
<dbReference type="InterPro" id="IPR043519">
    <property type="entry name" value="NT_sf"/>
</dbReference>
<evidence type="ECO:0000256" key="9">
    <source>
        <dbReference type="ARBA" id="ARBA00038276"/>
    </source>
</evidence>